<evidence type="ECO:0000256" key="1">
    <source>
        <dbReference type="ARBA" id="ARBA00009477"/>
    </source>
</evidence>
<dbReference type="PANTHER" id="PTHR30097:SF4">
    <property type="entry name" value="SLR6042 PROTEIN"/>
    <property type="match status" value="1"/>
</dbReference>
<evidence type="ECO:0000259" key="6">
    <source>
        <dbReference type="Pfam" id="PF25975"/>
    </source>
</evidence>
<reference evidence="7" key="1">
    <citation type="journal article" date="2014" name="Int. J. Syst. Evol. Microbiol.">
        <title>Complete genome sequence of Corynebacterium casei LMG S-19264T (=DSM 44701T), isolated from a smear-ripened cheese.</title>
        <authorList>
            <consortium name="US DOE Joint Genome Institute (JGI-PGF)"/>
            <person name="Walter F."/>
            <person name="Albersmeier A."/>
            <person name="Kalinowski J."/>
            <person name="Ruckert C."/>
        </authorList>
    </citation>
    <scope>NUCLEOTIDE SEQUENCE</scope>
    <source>
        <strain evidence="7">CGMCC 1.12726</strain>
    </source>
</reference>
<dbReference type="InterPro" id="IPR051909">
    <property type="entry name" value="MFP_Cation_Efflux"/>
</dbReference>
<comment type="similarity">
    <text evidence="1">Belongs to the membrane fusion protein (MFP) (TC 8.A.1) family.</text>
</comment>
<keyword evidence="2" id="KW-0813">Transport</keyword>
<sequence>MNLNRYFGLTVMVALLITLSACSSKTAETEAAAKEKATEQHVGEAKEEHGKEEAAGEHAEEEGGEHGEEVAKPISMDAKAMAAAGIRVAKLEKTLLNEELRTPGEVVDNAYGTTLITPRVDSLVVRRHAKLGDELKAGAPLVTLSSVEVAQTQGALLIAEQEWKRMQSLGRDAVSGRRYSEAQVAVEQARAAARAYGLPGSAVGRANGEFTLTAPHAGRVTEDNFVVGERIEPGRTLFRLVDESIVWVDAKLPAENAQRVAVGSKADIVHGDVRLTGKVVQRSHRTAEGTRNSLVRIEVMNIDDSLHGGDYVDAYLDAGASKDTQLAVPTAAVLQLEGDTIVFRQNADNTLDPVSVRTGSVIGNRTVITEGLKVGDVVVIEGAYTLKAQILKAQMGEGHGH</sequence>
<dbReference type="Pfam" id="PF25973">
    <property type="entry name" value="BSH_CzcB"/>
    <property type="match status" value="1"/>
</dbReference>
<feature type="domain" description="CzcB-like barrel-sandwich hybrid" evidence="5">
    <location>
        <begin position="114"/>
        <end position="242"/>
    </location>
</feature>
<dbReference type="GO" id="GO:0015679">
    <property type="term" value="P:plasma membrane copper ion transport"/>
    <property type="evidence" value="ECO:0007669"/>
    <property type="project" value="TreeGrafter"/>
</dbReference>
<dbReference type="Pfam" id="PF25975">
    <property type="entry name" value="CzcB_C"/>
    <property type="match status" value="1"/>
</dbReference>
<dbReference type="Gene3D" id="2.40.30.170">
    <property type="match status" value="1"/>
</dbReference>
<gene>
    <name evidence="7" type="ORF">GCM10010960_19120</name>
</gene>
<dbReference type="InterPro" id="IPR058647">
    <property type="entry name" value="BSH_CzcB-like"/>
</dbReference>
<dbReference type="Gene3D" id="2.40.420.20">
    <property type="match status" value="1"/>
</dbReference>
<dbReference type="GO" id="GO:0046914">
    <property type="term" value="F:transition metal ion binding"/>
    <property type="evidence" value="ECO:0007669"/>
    <property type="project" value="TreeGrafter"/>
</dbReference>
<feature type="domain" description="CzcB-like C-terminal circularly permuted SH3-like" evidence="6">
    <location>
        <begin position="326"/>
        <end position="387"/>
    </location>
</feature>
<dbReference type="AlphaFoldDB" id="A0A917CUM4"/>
<name>A0A917CUM4_9GAMM</name>
<dbReference type="Gene3D" id="2.40.50.100">
    <property type="match status" value="1"/>
</dbReference>
<reference evidence="7" key="2">
    <citation type="submission" date="2020-09" db="EMBL/GenBank/DDBJ databases">
        <authorList>
            <person name="Sun Q."/>
            <person name="Zhou Y."/>
        </authorList>
    </citation>
    <scope>NUCLEOTIDE SEQUENCE</scope>
    <source>
        <strain evidence="7">CGMCC 1.12726</strain>
    </source>
</reference>
<accession>A0A917CUM4</accession>
<feature type="compositionally biased region" description="Basic and acidic residues" evidence="3">
    <location>
        <begin position="31"/>
        <end position="58"/>
    </location>
</feature>
<evidence type="ECO:0000256" key="4">
    <source>
        <dbReference type="SAM" id="SignalP"/>
    </source>
</evidence>
<evidence type="ECO:0000313" key="8">
    <source>
        <dbReference type="Proteomes" id="UP000632858"/>
    </source>
</evidence>
<dbReference type="SUPFAM" id="SSF111369">
    <property type="entry name" value="HlyD-like secretion proteins"/>
    <property type="match status" value="1"/>
</dbReference>
<dbReference type="GO" id="GO:0030288">
    <property type="term" value="C:outer membrane-bounded periplasmic space"/>
    <property type="evidence" value="ECO:0007669"/>
    <property type="project" value="TreeGrafter"/>
</dbReference>
<dbReference type="NCBIfam" id="TIGR01730">
    <property type="entry name" value="RND_mfp"/>
    <property type="match status" value="1"/>
</dbReference>
<organism evidence="7 8">
    <name type="scientific">Arenimonas maotaiensis</name>
    <dbReference type="NCBI Taxonomy" id="1446479"/>
    <lineage>
        <taxon>Bacteria</taxon>
        <taxon>Pseudomonadati</taxon>
        <taxon>Pseudomonadota</taxon>
        <taxon>Gammaproteobacteria</taxon>
        <taxon>Lysobacterales</taxon>
        <taxon>Lysobacteraceae</taxon>
        <taxon>Arenimonas</taxon>
    </lineage>
</organism>
<dbReference type="Proteomes" id="UP000632858">
    <property type="component" value="Unassembled WGS sequence"/>
</dbReference>
<dbReference type="GO" id="GO:0016020">
    <property type="term" value="C:membrane"/>
    <property type="evidence" value="ECO:0007669"/>
    <property type="project" value="InterPro"/>
</dbReference>
<dbReference type="GO" id="GO:0060003">
    <property type="term" value="P:copper ion export"/>
    <property type="evidence" value="ECO:0007669"/>
    <property type="project" value="TreeGrafter"/>
</dbReference>
<dbReference type="InterPro" id="IPR058649">
    <property type="entry name" value="CzcB_C"/>
</dbReference>
<keyword evidence="8" id="KW-1185">Reference proteome</keyword>
<evidence type="ECO:0008006" key="9">
    <source>
        <dbReference type="Google" id="ProtNLM"/>
    </source>
</evidence>
<evidence type="ECO:0000256" key="3">
    <source>
        <dbReference type="SAM" id="MobiDB-lite"/>
    </source>
</evidence>
<proteinExistence type="inferred from homology"/>
<dbReference type="RefSeq" id="WP_188450173.1">
    <property type="nucleotide sequence ID" value="NZ_BMFO01000004.1"/>
</dbReference>
<comment type="caution">
    <text evidence="7">The sequence shown here is derived from an EMBL/GenBank/DDBJ whole genome shotgun (WGS) entry which is preliminary data.</text>
</comment>
<dbReference type="Gene3D" id="1.10.287.470">
    <property type="entry name" value="Helix hairpin bin"/>
    <property type="match status" value="1"/>
</dbReference>
<dbReference type="PROSITE" id="PS51257">
    <property type="entry name" value="PROKAR_LIPOPROTEIN"/>
    <property type="match status" value="1"/>
</dbReference>
<dbReference type="GO" id="GO:0022857">
    <property type="term" value="F:transmembrane transporter activity"/>
    <property type="evidence" value="ECO:0007669"/>
    <property type="project" value="InterPro"/>
</dbReference>
<feature type="region of interest" description="Disordered" evidence="3">
    <location>
        <begin position="31"/>
        <end position="68"/>
    </location>
</feature>
<keyword evidence="4" id="KW-0732">Signal</keyword>
<dbReference type="PANTHER" id="PTHR30097">
    <property type="entry name" value="CATION EFFLUX SYSTEM PROTEIN CUSB"/>
    <property type="match status" value="1"/>
</dbReference>
<evidence type="ECO:0000259" key="5">
    <source>
        <dbReference type="Pfam" id="PF25973"/>
    </source>
</evidence>
<feature type="chain" id="PRO_5037035573" description="Efflux RND transporter periplasmic adaptor subunit" evidence="4">
    <location>
        <begin position="27"/>
        <end position="401"/>
    </location>
</feature>
<evidence type="ECO:0000256" key="2">
    <source>
        <dbReference type="ARBA" id="ARBA00022448"/>
    </source>
</evidence>
<feature type="signal peptide" evidence="4">
    <location>
        <begin position="1"/>
        <end position="26"/>
    </location>
</feature>
<dbReference type="InterPro" id="IPR006143">
    <property type="entry name" value="RND_pump_MFP"/>
</dbReference>
<evidence type="ECO:0000313" key="7">
    <source>
        <dbReference type="EMBL" id="GGF97601.1"/>
    </source>
</evidence>
<protein>
    <recommendedName>
        <fullName evidence="9">Efflux RND transporter periplasmic adaptor subunit</fullName>
    </recommendedName>
</protein>
<dbReference type="EMBL" id="BMFO01000004">
    <property type="protein sequence ID" value="GGF97601.1"/>
    <property type="molecule type" value="Genomic_DNA"/>
</dbReference>